<evidence type="ECO:0000313" key="1">
    <source>
        <dbReference type="EMBL" id="RDY30506.1"/>
    </source>
</evidence>
<evidence type="ECO:0000313" key="2">
    <source>
        <dbReference type="Proteomes" id="UP000216411"/>
    </source>
</evidence>
<dbReference type="EMBL" id="NOKA02000035">
    <property type="protein sequence ID" value="RDY30506.1"/>
    <property type="molecule type" value="Genomic_DNA"/>
</dbReference>
<accession>A0A371JCV1</accession>
<proteinExistence type="predicted"/>
<dbReference type="AlphaFoldDB" id="A0A371JCV1"/>
<name>A0A371JCV1_9FIRM</name>
<keyword evidence="2" id="KW-1185">Reference proteome</keyword>
<reference evidence="1 2" key="1">
    <citation type="journal article" date="2017" name="Genome Announc.">
        <title>Draft Genome Sequence of a Sporulating and Motile Strain of Lachnotalea glycerini Isolated from Water in Quebec City, Canada.</title>
        <authorList>
            <person name="Maheux A.F."/>
            <person name="Boudreau D.K."/>
            <person name="Berube E."/>
            <person name="Boissinot M."/>
            <person name="Raymond F."/>
            <person name="Brodeur S."/>
            <person name="Corbeil J."/>
            <person name="Isabel S."/>
            <person name="Omar R.F."/>
            <person name="Bergeron M.G."/>
        </authorList>
    </citation>
    <scope>NUCLEOTIDE SEQUENCE [LARGE SCALE GENOMIC DNA]</scope>
    <source>
        <strain evidence="1 2">CCRI-19302</strain>
    </source>
</reference>
<organism evidence="1 2">
    <name type="scientific">Lachnotalea glycerini</name>
    <dbReference type="NCBI Taxonomy" id="1763509"/>
    <lineage>
        <taxon>Bacteria</taxon>
        <taxon>Bacillati</taxon>
        <taxon>Bacillota</taxon>
        <taxon>Clostridia</taxon>
        <taxon>Lachnospirales</taxon>
        <taxon>Lachnospiraceae</taxon>
        <taxon>Lachnotalea</taxon>
    </lineage>
</organism>
<protein>
    <submittedName>
        <fullName evidence="1">DUF3568 family protein</fullName>
    </submittedName>
</protein>
<dbReference type="Proteomes" id="UP000216411">
    <property type="component" value="Unassembled WGS sequence"/>
</dbReference>
<gene>
    <name evidence="1" type="ORF">CG710_014300</name>
</gene>
<sequence>MKRIWRGSIKVIRVKKGLAALLSILLILCLNGCSTINLLTQGEFDASGYVNGILDSTYKGVFDQYIKLTEDTEENAQKAYDAVMEAKAESFANFVSVNLTDETKAKFIEYSKQIYQNAKYEVKDAIKTDNGFTVDIIISPMTIMQSIATEGEIFVNDFNDKNSNGDFADLTEEEFEAEYAKGIMQVFDNNISNIQYADPVTITVNVTLQDDKVYSMASDEFTKIDSEMLQQ</sequence>
<dbReference type="OrthoDB" id="1851535at2"/>
<comment type="caution">
    <text evidence="1">The sequence shown here is derived from an EMBL/GenBank/DDBJ whole genome shotgun (WGS) entry which is preliminary data.</text>
</comment>